<comment type="caution">
    <text evidence="1">The sequence shown here is derived from an EMBL/GenBank/DDBJ whole genome shotgun (WGS) entry which is preliminary data.</text>
</comment>
<name>A0ACB0K6J3_TRIPR</name>
<gene>
    <name evidence="1" type="ORF">MILVUS5_LOCUS20365</name>
</gene>
<proteinExistence type="predicted"/>
<organism evidence="1 2">
    <name type="scientific">Trifolium pratense</name>
    <name type="common">Red clover</name>
    <dbReference type="NCBI Taxonomy" id="57577"/>
    <lineage>
        <taxon>Eukaryota</taxon>
        <taxon>Viridiplantae</taxon>
        <taxon>Streptophyta</taxon>
        <taxon>Embryophyta</taxon>
        <taxon>Tracheophyta</taxon>
        <taxon>Spermatophyta</taxon>
        <taxon>Magnoliopsida</taxon>
        <taxon>eudicotyledons</taxon>
        <taxon>Gunneridae</taxon>
        <taxon>Pentapetalae</taxon>
        <taxon>rosids</taxon>
        <taxon>fabids</taxon>
        <taxon>Fabales</taxon>
        <taxon>Fabaceae</taxon>
        <taxon>Papilionoideae</taxon>
        <taxon>50 kb inversion clade</taxon>
        <taxon>NPAAA clade</taxon>
        <taxon>Hologalegina</taxon>
        <taxon>IRL clade</taxon>
        <taxon>Trifolieae</taxon>
        <taxon>Trifolium</taxon>
    </lineage>
</organism>
<dbReference type="EMBL" id="CASHSV030000206">
    <property type="protein sequence ID" value="CAJ2652954.1"/>
    <property type="molecule type" value="Genomic_DNA"/>
</dbReference>
<accession>A0ACB0K6J3</accession>
<dbReference type="Proteomes" id="UP001177021">
    <property type="component" value="Unassembled WGS sequence"/>
</dbReference>
<keyword evidence="2" id="KW-1185">Reference proteome</keyword>
<protein>
    <submittedName>
        <fullName evidence="1">Uncharacterized protein</fullName>
    </submittedName>
</protein>
<sequence>MKFQSLVLILVVLFASTTTNQAISTSDSSLVNISDPHVIEIANFALTEYNKKNNEVKLKYEKVINGISAIIDDETNYCLTLTANNGSSSNNYGADVLEKPSKNYTLGFFARLND</sequence>
<evidence type="ECO:0000313" key="2">
    <source>
        <dbReference type="Proteomes" id="UP001177021"/>
    </source>
</evidence>
<evidence type="ECO:0000313" key="1">
    <source>
        <dbReference type="EMBL" id="CAJ2652954.1"/>
    </source>
</evidence>
<reference evidence="1" key="1">
    <citation type="submission" date="2023-10" db="EMBL/GenBank/DDBJ databases">
        <authorList>
            <person name="Rodriguez Cubillos JULIANA M."/>
            <person name="De Vega J."/>
        </authorList>
    </citation>
    <scope>NUCLEOTIDE SEQUENCE</scope>
</reference>